<dbReference type="PROSITE" id="PS01081">
    <property type="entry name" value="HTH_TETR_1"/>
    <property type="match status" value="1"/>
</dbReference>
<dbReference type="InterPro" id="IPR004111">
    <property type="entry name" value="Repressor_TetR_C"/>
</dbReference>
<feature type="DNA-binding region" description="H-T-H motif" evidence="5">
    <location>
        <begin position="37"/>
        <end position="56"/>
    </location>
</feature>
<dbReference type="PANTHER" id="PTHR30055:SF151">
    <property type="entry name" value="TRANSCRIPTIONAL REGULATORY PROTEIN"/>
    <property type="match status" value="1"/>
</dbReference>
<protein>
    <submittedName>
        <fullName evidence="7">TetR/AcrR family transcriptional regulator C-terminal domain-containing protein</fullName>
    </submittedName>
</protein>
<dbReference type="InterPro" id="IPR009057">
    <property type="entry name" value="Homeodomain-like_sf"/>
</dbReference>
<keyword evidence="8" id="KW-1185">Reference proteome</keyword>
<dbReference type="InterPro" id="IPR023772">
    <property type="entry name" value="DNA-bd_HTH_TetR-type_CS"/>
</dbReference>
<gene>
    <name evidence="7" type="ORF">AB0C36_17640</name>
</gene>
<dbReference type="Gene3D" id="1.10.10.60">
    <property type="entry name" value="Homeodomain-like"/>
    <property type="match status" value="1"/>
</dbReference>
<dbReference type="SUPFAM" id="SSF46689">
    <property type="entry name" value="Homeodomain-like"/>
    <property type="match status" value="1"/>
</dbReference>
<dbReference type="Proteomes" id="UP001551482">
    <property type="component" value="Unassembled WGS sequence"/>
</dbReference>
<sequence>MWLRPPRASREGPPLSQARIVEEAVALLDEQGIDGLTMRRLAERLGSGVTTLYWHVDTKDDVVDLALDAVFAHLQTPTGTPDPTRWREDIADLLHDWRAAMLRHPWSAALLQRPTLGPNLLARMEFLQATLVATGLSGARLTAATWTLYNYVMGATVARASHDLSDEDREAAQRRLHELRDRYPTLSAHEYMLKDDWEAAFTAGLGYVLNGIAADTGPAAR</sequence>
<evidence type="ECO:0000256" key="1">
    <source>
        <dbReference type="ARBA" id="ARBA00022491"/>
    </source>
</evidence>
<evidence type="ECO:0000256" key="5">
    <source>
        <dbReference type="PROSITE-ProRule" id="PRU00335"/>
    </source>
</evidence>
<reference evidence="7 8" key="1">
    <citation type="submission" date="2024-06" db="EMBL/GenBank/DDBJ databases">
        <title>The Natural Products Discovery Center: Release of the First 8490 Sequenced Strains for Exploring Actinobacteria Biosynthetic Diversity.</title>
        <authorList>
            <person name="Kalkreuter E."/>
            <person name="Kautsar S.A."/>
            <person name="Yang D."/>
            <person name="Bader C.D."/>
            <person name="Teijaro C.N."/>
            <person name="Fluegel L."/>
            <person name="Davis C.M."/>
            <person name="Simpson J.R."/>
            <person name="Lauterbach L."/>
            <person name="Steele A.D."/>
            <person name="Gui C."/>
            <person name="Meng S."/>
            <person name="Li G."/>
            <person name="Viehrig K."/>
            <person name="Ye F."/>
            <person name="Su P."/>
            <person name="Kiefer A.F."/>
            <person name="Nichols A."/>
            <person name="Cepeda A.J."/>
            <person name="Yan W."/>
            <person name="Fan B."/>
            <person name="Jiang Y."/>
            <person name="Adhikari A."/>
            <person name="Zheng C.-J."/>
            <person name="Schuster L."/>
            <person name="Cowan T.M."/>
            <person name="Smanski M.J."/>
            <person name="Chevrette M.G."/>
            <person name="De Carvalho L.P.S."/>
            <person name="Shen B."/>
        </authorList>
    </citation>
    <scope>NUCLEOTIDE SEQUENCE [LARGE SCALE GENOMIC DNA]</scope>
    <source>
        <strain evidence="7 8">NPDC048946</strain>
    </source>
</reference>
<keyword evidence="4" id="KW-0804">Transcription</keyword>
<name>A0ABV3DHV2_9ACTN</name>
<dbReference type="SUPFAM" id="SSF48498">
    <property type="entry name" value="Tetracyclin repressor-like, C-terminal domain"/>
    <property type="match status" value="1"/>
</dbReference>
<dbReference type="Pfam" id="PF02909">
    <property type="entry name" value="TetR_C_1"/>
    <property type="match status" value="1"/>
</dbReference>
<evidence type="ECO:0000256" key="2">
    <source>
        <dbReference type="ARBA" id="ARBA00023015"/>
    </source>
</evidence>
<dbReference type="PANTHER" id="PTHR30055">
    <property type="entry name" value="HTH-TYPE TRANSCRIPTIONAL REGULATOR RUTR"/>
    <property type="match status" value="1"/>
</dbReference>
<evidence type="ECO:0000256" key="4">
    <source>
        <dbReference type="ARBA" id="ARBA00023163"/>
    </source>
</evidence>
<keyword evidence="3 5" id="KW-0238">DNA-binding</keyword>
<organism evidence="7 8">
    <name type="scientific">Streptodolium elevatio</name>
    <dbReference type="NCBI Taxonomy" id="3157996"/>
    <lineage>
        <taxon>Bacteria</taxon>
        <taxon>Bacillati</taxon>
        <taxon>Actinomycetota</taxon>
        <taxon>Actinomycetes</taxon>
        <taxon>Kitasatosporales</taxon>
        <taxon>Streptomycetaceae</taxon>
        <taxon>Streptodolium</taxon>
    </lineage>
</organism>
<proteinExistence type="predicted"/>
<dbReference type="RefSeq" id="WP_358354999.1">
    <property type="nucleotide sequence ID" value="NZ_JBEZFP010000041.1"/>
</dbReference>
<evidence type="ECO:0000313" key="7">
    <source>
        <dbReference type="EMBL" id="MEU8135331.1"/>
    </source>
</evidence>
<keyword evidence="2" id="KW-0805">Transcription regulation</keyword>
<dbReference type="PROSITE" id="PS50977">
    <property type="entry name" value="HTH_TETR_2"/>
    <property type="match status" value="1"/>
</dbReference>
<evidence type="ECO:0000313" key="8">
    <source>
        <dbReference type="Proteomes" id="UP001551482"/>
    </source>
</evidence>
<dbReference type="Gene3D" id="1.10.357.10">
    <property type="entry name" value="Tetracycline Repressor, domain 2"/>
    <property type="match status" value="1"/>
</dbReference>
<dbReference type="EMBL" id="JBEZFP010000041">
    <property type="protein sequence ID" value="MEU8135331.1"/>
    <property type="molecule type" value="Genomic_DNA"/>
</dbReference>
<comment type="caution">
    <text evidence="7">The sequence shown here is derived from an EMBL/GenBank/DDBJ whole genome shotgun (WGS) entry which is preliminary data.</text>
</comment>
<accession>A0ABV3DHV2</accession>
<dbReference type="PRINTS" id="PR00400">
    <property type="entry name" value="TETREPRESSOR"/>
</dbReference>
<dbReference type="Pfam" id="PF00440">
    <property type="entry name" value="TetR_N"/>
    <property type="match status" value="1"/>
</dbReference>
<dbReference type="InterPro" id="IPR036271">
    <property type="entry name" value="Tet_transcr_reg_TetR-rel_C_sf"/>
</dbReference>
<evidence type="ECO:0000256" key="3">
    <source>
        <dbReference type="ARBA" id="ARBA00023125"/>
    </source>
</evidence>
<dbReference type="InterPro" id="IPR001647">
    <property type="entry name" value="HTH_TetR"/>
</dbReference>
<dbReference type="InterPro" id="IPR003012">
    <property type="entry name" value="Tet_transcr_reg_TetR"/>
</dbReference>
<evidence type="ECO:0000259" key="6">
    <source>
        <dbReference type="PROSITE" id="PS50977"/>
    </source>
</evidence>
<keyword evidence="1" id="KW-0678">Repressor</keyword>
<feature type="domain" description="HTH tetR-type" evidence="6">
    <location>
        <begin position="14"/>
        <end position="74"/>
    </location>
</feature>
<dbReference type="InterPro" id="IPR050109">
    <property type="entry name" value="HTH-type_TetR-like_transc_reg"/>
</dbReference>